<dbReference type="PATRIC" id="fig|320778.3.peg.3905"/>
<protein>
    <submittedName>
        <fullName evidence="4">NAD(P)H dehydrogenase</fullName>
    </submittedName>
</protein>
<gene>
    <name evidence="4" type="ORF">ABT57_17950</name>
</gene>
<dbReference type="InterPro" id="IPR051545">
    <property type="entry name" value="NAD(P)H_dehydrogenase_qn"/>
</dbReference>
<evidence type="ECO:0000256" key="2">
    <source>
        <dbReference type="ARBA" id="ARBA00023002"/>
    </source>
</evidence>
<keyword evidence="5" id="KW-1185">Reference proteome</keyword>
<dbReference type="Proteomes" id="UP000035909">
    <property type="component" value="Unassembled WGS sequence"/>
</dbReference>
<dbReference type="InterPro" id="IPR003680">
    <property type="entry name" value="Flavodoxin_fold"/>
</dbReference>
<reference evidence="4 5" key="1">
    <citation type="submission" date="2015-05" db="EMBL/GenBank/DDBJ databases">
        <title>Photobacterium galathea sp. nov.</title>
        <authorList>
            <person name="Machado H."/>
            <person name="Gram L."/>
        </authorList>
    </citation>
    <scope>NUCLEOTIDE SEQUENCE [LARGE SCALE GENOMIC DNA]</scope>
    <source>
        <strain evidence="4 5">DSM 22954</strain>
    </source>
</reference>
<evidence type="ECO:0000256" key="1">
    <source>
        <dbReference type="ARBA" id="ARBA00006252"/>
    </source>
</evidence>
<keyword evidence="2" id="KW-0560">Oxidoreductase</keyword>
<comment type="similarity">
    <text evidence="1">Belongs to the NAD(P)H dehydrogenase (quinone) family.</text>
</comment>
<dbReference type="SUPFAM" id="SSF52218">
    <property type="entry name" value="Flavoproteins"/>
    <property type="match status" value="1"/>
</dbReference>
<evidence type="ECO:0000313" key="5">
    <source>
        <dbReference type="Proteomes" id="UP000035909"/>
    </source>
</evidence>
<dbReference type="EMBL" id="LDOU01000019">
    <property type="protein sequence ID" value="KLV06823.1"/>
    <property type="molecule type" value="Genomic_DNA"/>
</dbReference>
<dbReference type="InterPro" id="IPR029039">
    <property type="entry name" value="Flavoprotein-like_sf"/>
</dbReference>
<dbReference type="AlphaFoldDB" id="A0A0J1H519"/>
<dbReference type="Pfam" id="PF02525">
    <property type="entry name" value="Flavodoxin_2"/>
    <property type="match status" value="1"/>
</dbReference>
<dbReference type="PANTHER" id="PTHR10204:SF34">
    <property type="entry name" value="NAD(P)H DEHYDROGENASE [QUINONE] 1 ISOFORM 1"/>
    <property type="match status" value="1"/>
</dbReference>
<dbReference type="GO" id="GO:0005829">
    <property type="term" value="C:cytosol"/>
    <property type="evidence" value="ECO:0007669"/>
    <property type="project" value="TreeGrafter"/>
</dbReference>
<dbReference type="RefSeq" id="WP_047886652.1">
    <property type="nucleotide sequence ID" value="NZ_CP071325.1"/>
</dbReference>
<sequence>MKCLIVVSHPIKESLCHYLAKHTIEHLQSKGYEITLLDLYENSFSPALTQQERLSYYQSDFDDTLLAEEIAQLKQAESLVLVFPTWWFGFPAILKGWFDRVWAPGHAYNHASDLGAITPCLDNLQEVKVITTLGSPWWVDKFVLWQPVKRVLKVALLGACAKRCKFEMLSFYKSENASQARVDAFVRKIKAQF</sequence>
<organism evidence="4 5">
    <name type="scientific">Photobacterium ganghwense</name>
    <dbReference type="NCBI Taxonomy" id="320778"/>
    <lineage>
        <taxon>Bacteria</taxon>
        <taxon>Pseudomonadati</taxon>
        <taxon>Pseudomonadota</taxon>
        <taxon>Gammaproteobacteria</taxon>
        <taxon>Vibrionales</taxon>
        <taxon>Vibrionaceae</taxon>
        <taxon>Photobacterium</taxon>
    </lineage>
</organism>
<dbReference type="OrthoDB" id="9798454at2"/>
<dbReference type="GO" id="GO:0003955">
    <property type="term" value="F:NAD(P)H dehydrogenase (quinone) activity"/>
    <property type="evidence" value="ECO:0007669"/>
    <property type="project" value="TreeGrafter"/>
</dbReference>
<dbReference type="STRING" id="320778.ABT57_17950"/>
<proteinExistence type="inferred from homology"/>
<evidence type="ECO:0000259" key="3">
    <source>
        <dbReference type="Pfam" id="PF02525"/>
    </source>
</evidence>
<name>A0A0J1H519_9GAMM</name>
<evidence type="ECO:0000313" key="4">
    <source>
        <dbReference type="EMBL" id="KLV06823.1"/>
    </source>
</evidence>
<dbReference type="PANTHER" id="PTHR10204">
    <property type="entry name" value="NAD P H OXIDOREDUCTASE-RELATED"/>
    <property type="match status" value="1"/>
</dbReference>
<feature type="domain" description="Flavodoxin-like fold" evidence="3">
    <location>
        <begin position="1"/>
        <end position="176"/>
    </location>
</feature>
<dbReference type="Gene3D" id="3.40.50.360">
    <property type="match status" value="1"/>
</dbReference>
<comment type="caution">
    <text evidence="4">The sequence shown here is derived from an EMBL/GenBank/DDBJ whole genome shotgun (WGS) entry which is preliminary data.</text>
</comment>
<accession>A0A0J1H519</accession>